<dbReference type="GO" id="GO:0003887">
    <property type="term" value="F:DNA-directed DNA polymerase activity"/>
    <property type="evidence" value="ECO:0007669"/>
    <property type="project" value="UniProtKB-EC"/>
</dbReference>
<gene>
    <name evidence="1" type="ORF">U1T56_02235</name>
</gene>
<dbReference type="PANTHER" id="PTHR11669">
    <property type="entry name" value="REPLICATION FACTOR C / DNA POLYMERASE III GAMMA-TAU SUBUNIT"/>
    <property type="match status" value="1"/>
</dbReference>
<dbReference type="Pfam" id="PF13177">
    <property type="entry name" value="DNA_pol3_delta2"/>
    <property type="match status" value="1"/>
</dbReference>
<dbReference type="InterPro" id="IPR050238">
    <property type="entry name" value="DNA_Rep/Repair_Clamp_Loader"/>
</dbReference>
<reference evidence="1 2" key="1">
    <citation type="submission" date="2024-01" db="EMBL/GenBank/DDBJ databases">
        <title>Multi-omics insights into the function and evolution of sodium benzoate biodegradation pathways in Benzoatithermus flavus gen. nov., sp. nov. from hot spring.</title>
        <authorList>
            <person name="Hu C.-J."/>
            <person name="Li W.-J."/>
        </authorList>
    </citation>
    <scope>NUCLEOTIDE SEQUENCE [LARGE SCALE GENOMIC DNA]</scope>
    <source>
        <strain evidence="1 2">SYSU G07066</strain>
    </source>
</reference>
<keyword evidence="1" id="KW-0548">Nucleotidyltransferase</keyword>
<sequence>MSVELPSPAANPCLFGHERVEAVLLRAFQNGRLPHAWLFKGPRGVGKATLAFRFARRLLAGPAGHEAAAENPAHPVFRMVASGAHPDLRVLKRIPNPKTGKLYKEILVEQVRDADAALHATAARAGQKVLVVDPADELSDSAANALLKLLEEPPAGVILLLVCQRPGLLPRTILSRCAQITLAPLPEPQLLAGVAALAPDLAPERVELLAQLARGSIGRALELGSSGWLERYAELVQKLSVARASEVARLVIATQLLQGGEGTSFRGAVDLLGLVLRRLAWLAAGEPLGRELFAGETAILEELAAGRGLDHWVALWDKLSALALRVEGLNLDPLVALLQIVQAACGVEPEIELGLV</sequence>
<name>A0ABU8XL97_9PROT</name>
<organism evidence="1 2">
    <name type="scientific">Benzoatithermus flavus</name>
    <dbReference type="NCBI Taxonomy" id="3108223"/>
    <lineage>
        <taxon>Bacteria</taxon>
        <taxon>Pseudomonadati</taxon>
        <taxon>Pseudomonadota</taxon>
        <taxon>Alphaproteobacteria</taxon>
        <taxon>Geminicoccales</taxon>
        <taxon>Geminicoccaceae</taxon>
        <taxon>Benzoatithermus</taxon>
    </lineage>
</organism>
<dbReference type="SUPFAM" id="SSF52540">
    <property type="entry name" value="P-loop containing nucleoside triphosphate hydrolases"/>
    <property type="match status" value="1"/>
</dbReference>
<protein>
    <submittedName>
        <fullName evidence="1">DNA polymerase III subunit delta</fullName>
        <ecNumber evidence="1">2.7.7.7</ecNumber>
    </submittedName>
</protein>
<dbReference type="Gene3D" id="3.40.50.300">
    <property type="entry name" value="P-loop containing nucleotide triphosphate hydrolases"/>
    <property type="match status" value="1"/>
</dbReference>
<dbReference type="NCBIfam" id="NF005677">
    <property type="entry name" value="PRK07471.1"/>
    <property type="match status" value="1"/>
</dbReference>
<accession>A0ABU8XL97</accession>
<keyword evidence="1" id="KW-0808">Transferase</keyword>
<comment type="caution">
    <text evidence="1">The sequence shown here is derived from an EMBL/GenBank/DDBJ whole genome shotgun (WGS) entry which is preliminary data.</text>
</comment>
<dbReference type="PANTHER" id="PTHR11669:SF8">
    <property type="entry name" value="DNA POLYMERASE III SUBUNIT DELTA"/>
    <property type="match status" value="1"/>
</dbReference>
<evidence type="ECO:0000313" key="1">
    <source>
        <dbReference type="EMBL" id="MEK0081955.1"/>
    </source>
</evidence>
<dbReference type="Proteomes" id="UP001375743">
    <property type="component" value="Unassembled WGS sequence"/>
</dbReference>
<dbReference type="RefSeq" id="WP_418157795.1">
    <property type="nucleotide sequence ID" value="NZ_JBBLZC010000001.1"/>
</dbReference>
<keyword evidence="2" id="KW-1185">Reference proteome</keyword>
<dbReference type="InterPro" id="IPR027417">
    <property type="entry name" value="P-loop_NTPase"/>
</dbReference>
<dbReference type="EC" id="2.7.7.7" evidence="1"/>
<dbReference type="EMBL" id="JBBLZC010000001">
    <property type="protein sequence ID" value="MEK0081955.1"/>
    <property type="molecule type" value="Genomic_DNA"/>
</dbReference>
<proteinExistence type="predicted"/>
<evidence type="ECO:0000313" key="2">
    <source>
        <dbReference type="Proteomes" id="UP001375743"/>
    </source>
</evidence>